<gene>
    <name evidence="1" type="ORF">SDC9_175309</name>
</gene>
<accession>A0A645GMC0</accession>
<organism evidence="1">
    <name type="scientific">bioreactor metagenome</name>
    <dbReference type="NCBI Taxonomy" id="1076179"/>
    <lineage>
        <taxon>unclassified sequences</taxon>
        <taxon>metagenomes</taxon>
        <taxon>ecological metagenomes</taxon>
    </lineage>
</organism>
<reference evidence="1" key="1">
    <citation type="submission" date="2019-08" db="EMBL/GenBank/DDBJ databases">
        <authorList>
            <person name="Kucharzyk K."/>
            <person name="Murdoch R.W."/>
            <person name="Higgins S."/>
            <person name="Loffler F."/>
        </authorList>
    </citation>
    <scope>NUCLEOTIDE SEQUENCE</scope>
</reference>
<dbReference type="AlphaFoldDB" id="A0A645GMC0"/>
<evidence type="ECO:0000313" key="1">
    <source>
        <dbReference type="EMBL" id="MPN27875.1"/>
    </source>
</evidence>
<comment type="caution">
    <text evidence="1">The sequence shown here is derived from an EMBL/GenBank/DDBJ whole genome shotgun (WGS) entry which is preliminary data.</text>
</comment>
<protein>
    <submittedName>
        <fullName evidence="1">Uncharacterized protein</fullName>
    </submittedName>
</protein>
<sequence length="110" mass="12377">MAVVPGDLAGGHLIQRGRNGPHAVLRQQQPKQPCEGLRVHGLVPQNFHELVQHVAEDSPQLARLLRRLQFTLFAKSLHLAFQRGLKVQCLHKTVKRSYLLTHCLSGFHPV</sequence>
<name>A0A645GMC0_9ZZZZ</name>
<proteinExistence type="predicted"/>
<dbReference type="EMBL" id="VSSQ01077917">
    <property type="protein sequence ID" value="MPN27875.1"/>
    <property type="molecule type" value="Genomic_DNA"/>
</dbReference>